<keyword evidence="3" id="KW-0677">Repeat</keyword>
<dbReference type="OrthoDB" id="193499at2759"/>
<gene>
    <name evidence="11" type="ORF">NliqN6_6255</name>
</gene>
<name>A0A8H3TZV9_9TREE</name>
<dbReference type="GO" id="GO:0016018">
    <property type="term" value="F:cyclosporin A binding"/>
    <property type="evidence" value="ECO:0007669"/>
    <property type="project" value="TreeGrafter"/>
</dbReference>
<organism evidence="11 12">
    <name type="scientific">Naganishia liquefaciens</name>
    <dbReference type="NCBI Taxonomy" id="104408"/>
    <lineage>
        <taxon>Eukaryota</taxon>
        <taxon>Fungi</taxon>
        <taxon>Dikarya</taxon>
        <taxon>Basidiomycota</taxon>
        <taxon>Agaricomycotina</taxon>
        <taxon>Tremellomycetes</taxon>
        <taxon>Filobasidiales</taxon>
        <taxon>Filobasidiaceae</taxon>
        <taxon>Naganishia</taxon>
    </lineage>
</organism>
<evidence type="ECO:0000256" key="2">
    <source>
        <dbReference type="ARBA" id="ARBA00013194"/>
    </source>
</evidence>
<evidence type="ECO:0000256" key="8">
    <source>
        <dbReference type="ARBA" id="ARBA00076602"/>
    </source>
</evidence>
<dbReference type="GO" id="GO:0003755">
    <property type="term" value="F:peptidyl-prolyl cis-trans isomerase activity"/>
    <property type="evidence" value="ECO:0007669"/>
    <property type="project" value="UniProtKB-KW"/>
</dbReference>
<protein>
    <recommendedName>
        <fullName evidence="7">Peptidyl-prolyl cis-trans isomerase D</fullName>
        <ecNumber evidence="2">5.2.1.8</ecNumber>
    </recommendedName>
    <alternativeName>
        <fullName evidence="8">Rotamase D</fullName>
    </alternativeName>
</protein>
<evidence type="ECO:0000256" key="9">
    <source>
        <dbReference type="PROSITE-ProRule" id="PRU00339"/>
    </source>
</evidence>
<evidence type="ECO:0000256" key="4">
    <source>
        <dbReference type="ARBA" id="ARBA00022803"/>
    </source>
</evidence>
<dbReference type="InterPro" id="IPR029000">
    <property type="entry name" value="Cyclophilin-like_dom_sf"/>
</dbReference>
<dbReference type="SMART" id="SM00028">
    <property type="entry name" value="TPR"/>
    <property type="match status" value="2"/>
</dbReference>
<dbReference type="AlphaFoldDB" id="A0A8H3TZV9"/>
<keyword evidence="6" id="KW-0413">Isomerase</keyword>
<sequence>MPNPRVFFDINVDGQPKGRMAFELFADVVPKTADNFLHLCLGDKGKTSSGVPLSYKGSGFHRCIKKFMLQGGDFTAGNGTGGESIYGEKFEDENFTLKHDKPFLLSMANAGPGTNGSQFFITTVPTPHLDGKHVVFGKVIGGKGLVRFIENIPTDGSDKPLQPVIIAECGQLADGEEVKPDNKVEGDVYEDYPDDQEGLDEADLTQYIAVADKLKELGAREFKAGNLENALEMFSKGLRYMDVHPVVPEDQPVELKNTFESYRYSLLSNTALAALKLGGKAHAKQVISCCNRILRGAEEDLFELKPADKTKALYRRGLARATLGEASAADEDFKKALELSPNDALIKHEIAKLAKQKEAELAKQRAAFSKMFG</sequence>
<reference evidence="11" key="1">
    <citation type="submission" date="2020-07" db="EMBL/GenBank/DDBJ databases">
        <title>Draft Genome Sequence of a Deep-Sea Yeast, Naganishia (Cryptococcus) liquefaciens strain N6.</title>
        <authorList>
            <person name="Han Y.W."/>
            <person name="Kajitani R."/>
            <person name="Morimoto H."/>
            <person name="Parhat M."/>
            <person name="Tsubouchi H."/>
            <person name="Bakenova O."/>
            <person name="Ogata M."/>
            <person name="Argunhan B."/>
            <person name="Aoki R."/>
            <person name="Kajiwara S."/>
            <person name="Itoh T."/>
            <person name="Iwasaki H."/>
        </authorList>
    </citation>
    <scope>NUCLEOTIDE SEQUENCE</scope>
    <source>
        <strain evidence="11">N6</strain>
    </source>
</reference>
<dbReference type="PROSITE" id="PS50005">
    <property type="entry name" value="TPR"/>
    <property type="match status" value="1"/>
</dbReference>
<dbReference type="InterPro" id="IPR019734">
    <property type="entry name" value="TPR_rpt"/>
</dbReference>
<evidence type="ECO:0000256" key="5">
    <source>
        <dbReference type="ARBA" id="ARBA00023110"/>
    </source>
</evidence>
<dbReference type="Proteomes" id="UP000620104">
    <property type="component" value="Unassembled WGS sequence"/>
</dbReference>
<keyword evidence="4 9" id="KW-0802">TPR repeat</keyword>
<feature type="repeat" description="TPR" evidence="9">
    <location>
        <begin position="310"/>
        <end position="343"/>
    </location>
</feature>
<evidence type="ECO:0000313" key="11">
    <source>
        <dbReference type="EMBL" id="GHJ89853.1"/>
    </source>
</evidence>
<dbReference type="Gene3D" id="2.40.100.10">
    <property type="entry name" value="Cyclophilin-like"/>
    <property type="match status" value="1"/>
</dbReference>
<dbReference type="PRINTS" id="PR00153">
    <property type="entry name" value="CSAPPISMRASE"/>
</dbReference>
<evidence type="ECO:0000256" key="3">
    <source>
        <dbReference type="ARBA" id="ARBA00022737"/>
    </source>
</evidence>
<dbReference type="PANTHER" id="PTHR11071">
    <property type="entry name" value="PEPTIDYL-PROLYL CIS-TRANS ISOMERASE"/>
    <property type="match status" value="1"/>
</dbReference>
<dbReference type="GO" id="GO:0042026">
    <property type="term" value="P:protein refolding"/>
    <property type="evidence" value="ECO:0007669"/>
    <property type="project" value="UniProtKB-ARBA"/>
</dbReference>
<comment type="caution">
    <text evidence="11">The sequence shown here is derived from an EMBL/GenBank/DDBJ whole genome shotgun (WGS) entry which is preliminary data.</text>
</comment>
<evidence type="ECO:0000256" key="6">
    <source>
        <dbReference type="ARBA" id="ARBA00023235"/>
    </source>
</evidence>
<proteinExistence type="predicted"/>
<dbReference type="FunFam" id="2.40.100.10:FF:000022">
    <property type="entry name" value="Peptidyl-prolyl cis-trans isomerase CYP95"/>
    <property type="match status" value="1"/>
</dbReference>
<evidence type="ECO:0000256" key="1">
    <source>
        <dbReference type="ARBA" id="ARBA00000971"/>
    </source>
</evidence>
<dbReference type="Pfam" id="PF00160">
    <property type="entry name" value="Pro_isomerase"/>
    <property type="match status" value="1"/>
</dbReference>
<dbReference type="EC" id="5.2.1.8" evidence="2"/>
<feature type="domain" description="PPIase cyclophilin-type" evidence="10">
    <location>
        <begin position="7"/>
        <end position="171"/>
    </location>
</feature>
<comment type="catalytic activity">
    <reaction evidence="1">
        <text>[protein]-peptidylproline (omega=180) = [protein]-peptidylproline (omega=0)</text>
        <dbReference type="Rhea" id="RHEA:16237"/>
        <dbReference type="Rhea" id="RHEA-COMP:10747"/>
        <dbReference type="Rhea" id="RHEA-COMP:10748"/>
        <dbReference type="ChEBI" id="CHEBI:83833"/>
        <dbReference type="ChEBI" id="CHEBI:83834"/>
        <dbReference type="EC" id="5.2.1.8"/>
    </reaction>
</comment>
<dbReference type="InterPro" id="IPR002130">
    <property type="entry name" value="Cyclophilin-type_PPIase_dom"/>
</dbReference>
<dbReference type="CDD" id="cd01926">
    <property type="entry name" value="cyclophilin_ABH_like"/>
    <property type="match status" value="1"/>
</dbReference>
<dbReference type="GO" id="GO:0005737">
    <property type="term" value="C:cytoplasm"/>
    <property type="evidence" value="ECO:0007669"/>
    <property type="project" value="TreeGrafter"/>
</dbReference>
<evidence type="ECO:0000313" key="12">
    <source>
        <dbReference type="Proteomes" id="UP000620104"/>
    </source>
</evidence>
<keyword evidence="5" id="KW-0697">Rotamase</keyword>
<dbReference type="EMBL" id="BLZA01000049">
    <property type="protein sequence ID" value="GHJ89853.1"/>
    <property type="molecule type" value="Genomic_DNA"/>
</dbReference>
<dbReference type="FunFam" id="1.25.40.10:FF:000029">
    <property type="entry name" value="peptidyl-prolyl cis-trans isomerase D"/>
    <property type="match status" value="1"/>
</dbReference>
<dbReference type="PROSITE" id="PS50072">
    <property type="entry name" value="CSA_PPIASE_2"/>
    <property type="match status" value="1"/>
</dbReference>
<evidence type="ECO:0000259" key="10">
    <source>
        <dbReference type="PROSITE" id="PS50072"/>
    </source>
</evidence>
<dbReference type="InterPro" id="IPR011990">
    <property type="entry name" value="TPR-like_helical_dom_sf"/>
</dbReference>
<keyword evidence="12" id="KW-1185">Reference proteome</keyword>
<evidence type="ECO:0000256" key="7">
    <source>
        <dbReference type="ARBA" id="ARBA00074451"/>
    </source>
</evidence>
<dbReference type="Gene3D" id="1.25.40.10">
    <property type="entry name" value="Tetratricopeptide repeat domain"/>
    <property type="match status" value="1"/>
</dbReference>
<dbReference type="SUPFAM" id="SSF48452">
    <property type="entry name" value="TPR-like"/>
    <property type="match status" value="1"/>
</dbReference>
<dbReference type="SUPFAM" id="SSF50891">
    <property type="entry name" value="Cyclophilin-like"/>
    <property type="match status" value="1"/>
</dbReference>
<accession>A0A8H3TZV9</accession>
<dbReference type="PANTHER" id="PTHR11071:SF561">
    <property type="entry name" value="PEPTIDYL-PROLYL CIS-TRANS ISOMERASE D-RELATED"/>
    <property type="match status" value="1"/>
</dbReference>